<organism evidence="1 2">
    <name type="scientific">Tepidibacter thalassicus DSM 15285</name>
    <dbReference type="NCBI Taxonomy" id="1123350"/>
    <lineage>
        <taxon>Bacteria</taxon>
        <taxon>Bacillati</taxon>
        <taxon>Bacillota</taxon>
        <taxon>Clostridia</taxon>
        <taxon>Peptostreptococcales</taxon>
        <taxon>Peptostreptococcaceae</taxon>
        <taxon>Tepidibacter</taxon>
    </lineage>
</organism>
<reference evidence="2" key="1">
    <citation type="submission" date="2016-11" db="EMBL/GenBank/DDBJ databases">
        <authorList>
            <person name="Varghese N."/>
            <person name="Submissions S."/>
        </authorList>
    </citation>
    <scope>NUCLEOTIDE SEQUENCE [LARGE SCALE GENOMIC DNA]</scope>
    <source>
        <strain evidence="2">DSM 15285</strain>
    </source>
</reference>
<name>A0A1M5NKJ5_9FIRM</name>
<evidence type="ECO:0000313" key="1">
    <source>
        <dbReference type="EMBL" id="SHG90106.1"/>
    </source>
</evidence>
<dbReference type="STRING" id="1123350.SAMN02744040_00095"/>
<dbReference type="OrthoDB" id="1908546at2"/>
<protein>
    <recommendedName>
        <fullName evidence="3">Phage DNA packaging protein, Nu1 subunit of terminase</fullName>
    </recommendedName>
</protein>
<proteinExistence type="predicted"/>
<gene>
    <name evidence="1" type="ORF">SAMN02744040_00095</name>
</gene>
<dbReference type="EMBL" id="FQXH01000005">
    <property type="protein sequence ID" value="SHG90106.1"/>
    <property type="molecule type" value="Genomic_DNA"/>
</dbReference>
<dbReference type="RefSeq" id="WP_072722910.1">
    <property type="nucleotide sequence ID" value="NZ_FQXH01000005.1"/>
</dbReference>
<evidence type="ECO:0000313" key="2">
    <source>
        <dbReference type="Proteomes" id="UP000242520"/>
    </source>
</evidence>
<dbReference type="AlphaFoldDB" id="A0A1M5NKJ5"/>
<sequence length="166" mass="19771">MKLYNAKAIARFLDISERRVRQLRDEKIIEEYPNSNGLYELIPTVHRYINYLRKRNPETEENIDYYTERAKLVRAKRLNEEFELKIKENKLHSSDDIEVVMTDMLINFKSRLMAIPAKLSPILSKKKDKTEIFKILKEHIDESLDELSDFKTVFGERVNDDEESDS</sequence>
<keyword evidence="2" id="KW-1185">Reference proteome</keyword>
<accession>A0A1M5NKJ5</accession>
<dbReference type="Proteomes" id="UP000242520">
    <property type="component" value="Unassembled WGS sequence"/>
</dbReference>
<evidence type="ECO:0008006" key="3">
    <source>
        <dbReference type="Google" id="ProtNLM"/>
    </source>
</evidence>